<sequence>MTTSTETNGTAAAAAATSVNGSNGSNGTQVTKVTGGTPGYVPPPRPTPSPVSPAVSALFPDNKSDIVAATYAHEPRRVRAIVIGAGLSAVAFAYKARLVEQFDYTFYERDADVGGVWLKHTYPGISCDVPAHGYSYTFRPNPNWSRFYAGGDEICRWLQTQAHDYELYAHARFQHEVRRAVWHEDRSVWAVEVQDLQTGRVFTDEAEVFINGSGFLSHWKWPDIPGLHAFQGTLLHTAKWDYDTANLKDKRVAVIGNGASGIQLVPNIYPLVKSLVAFNRSPTWIAPEFGFVMAKDGRDTVYTEEQRRAFREHPETLLQHRREVEHIMNLRFPSFYKNSEAQRQTQAFIRDSMVKRLQAKPALAAKLIPPFQVGCRRVTPGNGYLEALAQPNADVVTAGIREVVPQGLVDNEGTLHEVDVICCATGYDTTFVPRIPIVGRGGVNMQDKWRAEGAAAYLSVAVPGFPNYFALLGPNSPISNGSLVGALEHQIDYALKFVRKLQTERVASFAVTEAAAAEFREWKDAMMQGLAFSGSCTSWYKGGTADGPVVGPWPGSVNHFMEIIKEPRYEDYAFTYPGRNRFTYFGDGRSPKEAKGEPLGWYMQ</sequence>
<organism evidence="6 7">
    <name type="scientific">Niveomyces insectorum RCEF 264</name>
    <dbReference type="NCBI Taxonomy" id="1081102"/>
    <lineage>
        <taxon>Eukaryota</taxon>
        <taxon>Fungi</taxon>
        <taxon>Dikarya</taxon>
        <taxon>Ascomycota</taxon>
        <taxon>Pezizomycotina</taxon>
        <taxon>Sordariomycetes</taxon>
        <taxon>Hypocreomycetidae</taxon>
        <taxon>Hypocreales</taxon>
        <taxon>Cordycipitaceae</taxon>
        <taxon>Niveomyces</taxon>
    </lineage>
</organism>
<name>A0A167ME71_9HYPO</name>
<accession>A0A167ME71</accession>
<evidence type="ECO:0000313" key="7">
    <source>
        <dbReference type="Proteomes" id="UP000076874"/>
    </source>
</evidence>
<feature type="region of interest" description="Disordered" evidence="5">
    <location>
        <begin position="1"/>
        <end position="54"/>
    </location>
</feature>
<dbReference type="Proteomes" id="UP000076874">
    <property type="component" value="Unassembled WGS sequence"/>
</dbReference>
<dbReference type="OrthoDB" id="74360at2759"/>
<keyword evidence="2" id="KW-0285">Flavoprotein</keyword>
<evidence type="ECO:0000256" key="1">
    <source>
        <dbReference type="ARBA" id="ARBA00010139"/>
    </source>
</evidence>
<feature type="compositionally biased region" description="Pro residues" evidence="5">
    <location>
        <begin position="40"/>
        <end position="51"/>
    </location>
</feature>
<dbReference type="Pfam" id="PF00743">
    <property type="entry name" value="FMO-like"/>
    <property type="match status" value="1"/>
</dbReference>
<keyword evidence="7" id="KW-1185">Reference proteome</keyword>
<evidence type="ECO:0000256" key="3">
    <source>
        <dbReference type="ARBA" id="ARBA00022827"/>
    </source>
</evidence>
<evidence type="ECO:0000256" key="2">
    <source>
        <dbReference type="ARBA" id="ARBA00022630"/>
    </source>
</evidence>
<comment type="caution">
    <text evidence="6">The sequence shown here is derived from an EMBL/GenBank/DDBJ whole genome shotgun (WGS) entry which is preliminary data.</text>
</comment>
<keyword evidence="6" id="KW-0503">Monooxygenase</keyword>
<proteinExistence type="inferred from homology"/>
<keyword evidence="4" id="KW-0560">Oxidoreductase</keyword>
<evidence type="ECO:0000256" key="4">
    <source>
        <dbReference type="ARBA" id="ARBA00023002"/>
    </source>
</evidence>
<dbReference type="Gene3D" id="3.50.50.60">
    <property type="entry name" value="FAD/NAD(P)-binding domain"/>
    <property type="match status" value="2"/>
</dbReference>
<protein>
    <submittedName>
        <fullName evidence="6">Flavin monooxygenase-like protein</fullName>
    </submittedName>
</protein>
<dbReference type="PANTHER" id="PTHR42877">
    <property type="entry name" value="L-ORNITHINE N(5)-MONOOXYGENASE-RELATED"/>
    <property type="match status" value="1"/>
</dbReference>
<dbReference type="STRING" id="1081102.A0A167ME71"/>
<reference evidence="6 7" key="1">
    <citation type="journal article" date="2016" name="Genome Biol. Evol.">
        <title>Divergent and convergent evolution of fungal pathogenicity.</title>
        <authorList>
            <person name="Shang Y."/>
            <person name="Xiao G."/>
            <person name="Zheng P."/>
            <person name="Cen K."/>
            <person name="Zhan S."/>
            <person name="Wang C."/>
        </authorList>
    </citation>
    <scope>NUCLEOTIDE SEQUENCE [LARGE SCALE GENOMIC DNA]</scope>
    <source>
        <strain evidence="6 7">RCEF 264</strain>
    </source>
</reference>
<evidence type="ECO:0000313" key="6">
    <source>
        <dbReference type="EMBL" id="OAA54251.1"/>
    </source>
</evidence>
<dbReference type="InterPro" id="IPR020946">
    <property type="entry name" value="Flavin_mOase-like"/>
</dbReference>
<dbReference type="SUPFAM" id="SSF51905">
    <property type="entry name" value="FAD/NAD(P)-binding domain"/>
    <property type="match status" value="2"/>
</dbReference>
<dbReference type="AlphaFoldDB" id="A0A167ME71"/>
<dbReference type="InterPro" id="IPR051209">
    <property type="entry name" value="FAD-bind_Monooxygenase_sf"/>
</dbReference>
<feature type="compositionally biased region" description="Low complexity" evidence="5">
    <location>
        <begin position="1"/>
        <end position="28"/>
    </location>
</feature>
<dbReference type="GO" id="GO:0050660">
    <property type="term" value="F:flavin adenine dinucleotide binding"/>
    <property type="evidence" value="ECO:0007669"/>
    <property type="project" value="InterPro"/>
</dbReference>
<dbReference type="InterPro" id="IPR036188">
    <property type="entry name" value="FAD/NAD-bd_sf"/>
</dbReference>
<dbReference type="GO" id="GO:0004499">
    <property type="term" value="F:N,N-dimethylaniline monooxygenase activity"/>
    <property type="evidence" value="ECO:0007669"/>
    <property type="project" value="InterPro"/>
</dbReference>
<dbReference type="PANTHER" id="PTHR42877:SF11">
    <property type="entry name" value="MONOOXYGENASE, PUTATIVE (AFU_ORTHOLOGUE AFUA_6G13790)-RELATED"/>
    <property type="match status" value="1"/>
</dbReference>
<comment type="similarity">
    <text evidence="1">Belongs to the FAD-binding monooxygenase family.</text>
</comment>
<dbReference type="EMBL" id="AZHD01000024">
    <property type="protein sequence ID" value="OAA54251.1"/>
    <property type="molecule type" value="Genomic_DNA"/>
</dbReference>
<dbReference type="GO" id="GO:0050661">
    <property type="term" value="F:NADP binding"/>
    <property type="evidence" value="ECO:0007669"/>
    <property type="project" value="InterPro"/>
</dbReference>
<keyword evidence="3" id="KW-0274">FAD</keyword>
<gene>
    <name evidence="6" type="ORF">SPI_08870</name>
</gene>
<evidence type="ECO:0000256" key="5">
    <source>
        <dbReference type="SAM" id="MobiDB-lite"/>
    </source>
</evidence>